<dbReference type="STRING" id="2903.R1E3N0"/>
<dbReference type="InterPro" id="IPR045851">
    <property type="entry name" value="AMP-bd_C_sf"/>
</dbReference>
<dbReference type="eggNOG" id="KOG1175">
    <property type="taxonomic scope" value="Eukaryota"/>
</dbReference>
<dbReference type="EC" id="6.2.1.1" evidence="1"/>
<dbReference type="PANTHER" id="PTHR24095">
    <property type="entry name" value="ACETYL-COENZYME A SYNTHETASE"/>
    <property type="match status" value="1"/>
</dbReference>
<dbReference type="RefSeq" id="XP_005767963.1">
    <property type="nucleotide sequence ID" value="XM_005767906.1"/>
</dbReference>
<dbReference type="GeneID" id="17261679"/>
<protein>
    <recommendedName>
        <fullName evidence="1">acetate--CoA ligase</fullName>
        <ecNumber evidence="1">6.2.1.1</ecNumber>
    </recommendedName>
</protein>
<feature type="region of interest" description="Disordered" evidence="2">
    <location>
        <begin position="1"/>
        <end position="27"/>
    </location>
</feature>
<dbReference type="SUPFAM" id="SSF56801">
    <property type="entry name" value="Acetyl-CoA synthetase-like"/>
    <property type="match status" value="1"/>
</dbReference>
<evidence type="ECO:0000256" key="1">
    <source>
        <dbReference type="ARBA" id="ARBA00013275"/>
    </source>
</evidence>
<dbReference type="PaxDb" id="2903-EOD15534"/>
<evidence type="ECO:0000313" key="4">
    <source>
        <dbReference type="EnsemblProtists" id="EOD15534"/>
    </source>
</evidence>
<dbReference type="GO" id="GO:0006085">
    <property type="term" value="P:acetyl-CoA biosynthetic process"/>
    <property type="evidence" value="ECO:0007669"/>
    <property type="project" value="TreeGrafter"/>
</dbReference>
<dbReference type="InterPro" id="IPR000873">
    <property type="entry name" value="AMP-dep_synth/lig_dom"/>
</dbReference>
<evidence type="ECO:0000313" key="5">
    <source>
        <dbReference type="Proteomes" id="UP000013827"/>
    </source>
</evidence>
<feature type="domain" description="AMP-dependent synthetase/ligase" evidence="3">
    <location>
        <begin position="453"/>
        <end position="742"/>
    </location>
</feature>
<organism evidence="4 5">
    <name type="scientific">Emiliania huxleyi (strain CCMP1516)</name>
    <dbReference type="NCBI Taxonomy" id="280463"/>
    <lineage>
        <taxon>Eukaryota</taxon>
        <taxon>Haptista</taxon>
        <taxon>Haptophyta</taxon>
        <taxon>Prymnesiophyceae</taxon>
        <taxon>Isochrysidales</taxon>
        <taxon>Noelaerhabdaceae</taxon>
        <taxon>Emiliania</taxon>
    </lineage>
</organism>
<dbReference type="Proteomes" id="UP000013827">
    <property type="component" value="Unassembled WGS sequence"/>
</dbReference>
<keyword evidence="5" id="KW-1185">Reference proteome</keyword>
<dbReference type="GO" id="GO:0005829">
    <property type="term" value="C:cytosol"/>
    <property type="evidence" value="ECO:0007669"/>
    <property type="project" value="TreeGrafter"/>
</dbReference>
<dbReference type="Gene3D" id="3.30.300.30">
    <property type="match status" value="1"/>
</dbReference>
<proteinExistence type="predicted"/>
<dbReference type="PANTHER" id="PTHR24095:SF14">
    <property type="entry name" value="ACETYL-COENZYME A SYNTHETASE 1"/>
    <property type="match status" value="1"/>
</dbReference>
<accession>A0A0D3IW99</accession>
<evidence type="ECO:0000259" key="3">
    <source>
        <dbReference type="Pfam" id="PF00501"/>
    </source>
</evidence>
<dbReference type="Pfam" id="PF00501">
    <property type="entry name" value="AMP-binding"/>
    <property type="match status" value="2"/>
</dbReference>
<dbReference type="AlphaFoldDB" id="A0A0D3IW99"/>
<dbReference type="Gene3D" id="3.40.50.12780">
    <property type="entry name" value="N-terminal domain of ligase-like"/>
    <property type="match status" value="3"/>
</dbReference>
<dbReference type="KEGG" id="ehx:EMIHUDRAFT_316589"/>
<dbReference type="InterPro" id="IPR042099">
    <property type="entry name" value="ANL_N_sf"/>
</dbReference>
<name>A0A0D3IW99_EMIH1</name>
<reference evidence="4" key="2">
    <citation type="submission" date="2024-10" db="UniProtKB">
        <authorList>
            <consortium name="EnsemblProtists"/>
        </authorList>
    </citation>
    <scope>IDENTIFICATION</scope>
</reference>
<evidence type="ECO:0000256" key="2">
    <source>
        <dbReference type="SAM" id="MobiDB-lite"/>
    </source>
</evidence>
<dbReference type="HOGENOM" id="CLU_285824_0_0_1"/>
<dbReference type="GO" id="GO:0003987">
    <property type="term" value="F:acetate-CoA ligase activity"/>
    <property type="evidence" value="ECO:0007669"/>
    <property type="project" value="UniProtKB-EC"/>
</dbReference>
<dbReference type="EnsemblProtists" id="EOD15534">
    <property type="protein sequence ID" value="EOD15534"/>
    <property type="gene ID" value="EMIHUDRAFT_316589"/>
</dbReference>
<feature type="domain" description="AMP-dependent synthetase/ligase" evidence="3">
    <location>
        <begin position="273"/>
        <end position="366"/>
    </location>
</feature>
<reference evidence="5" key="1">
    <citation type="journal article" date="2013" name="Nature">
        <title>Pan genome of the phytoplankton Emiliania underpins its global distribution.</title>
        <authorList>
            <person name="Read B.A."/>
            <person name="Kegel J."/>
            <person name="Klute M.J."/>
            <person name="Kuo A."/>
            <person name="Lefebvre S.C."/>
            <person name="Maumus F."/>
            <person name="Mayer C."/>
            <person name="Miller J."/>
            <person name="Monier A."/>
            <person name="Salamov A."/>
            <person name="Young J."/>
            <person name="Aguilar M."/>
            <person name="Claverie J.M."/>
            <person name="Frickenhaus S."/>
            <person name="Gonzalez K."/>
            <person name="Herman E.K."/>
            <person name="Lin Y.C."/>
            <person name="Napier J."/>
            <person name="Ogata H."/>
            <person name="Sarno A.F."/>
            <person name="Shmutz J."/>
            <person name="Schroeder D."/>
            <person name="de Vargas C."/>
            <person name="Verret F."/>
            <person name="von Dassow P."/>
            <person name="Valentin K."/>
            <person name="Van de Peer Y."/>
            <person name="Wheeler G."/>
            <person name="Dacks J.B."/>
            <person name="Delwiche C.F."/>
            <person name="Dyhrman S.T."/>
            <person name="Glockner G."/>
            <person name="John U."/>
            <person name="Richards T."/>
            <person name="Worden A.Z."/>
            <person name="Zhang X."/>
            <person name="Grigoriev I.V."/>
            <person name="Allen A.E."/>
            <person name="Bidle K."/>
            <person name="Borodovsky M."/>
            <person name="Bowler C."/>
            <person name="Brownlee C."/>
            <person name="Cock J.M."/>
            <person name="Elias M."/>
            <person name="Gladyshev V.N."/>
            <person name="Groth M."/>
            <person name="Guda C."/>
            <person name="Hadaegh A."/>
            <person name="Iglesias-Rodriguez M.D."/>
            <person name="Jenkins J."/>
            <person name="Jones B.M."/>
            <person name="Lawson T."/>
            <person name="Leese F."/>
            <person name="Lindquist E."/>
            <person name="Lobanov A."/>
            <person name="Lomsadze A."/>
            <person name="Malik S.B."/>
            <person name="Marsh M.E."/>
            <person name="Mackinder L."/>
            <person name="Mock T."/>
            <person name="Mueller-Roeber B."/>
            <person name="Pagarete A."/>
            <person name="Parker M."/>
            <person name="Probert I."/>
            <person name="Quesneville H."/>
            <person name="Raines C."/>
            <person name="Rensing S.A."/>
            <person name="Riano-Pachon D.M."/>
            <person name="Richier S."/>
            <person name="Rokitta S."/>
            <person name="Shiraiwa Y."/>
            <person name="Soanes D.M."/>
            <person name="van der Giezen M."/>
            <person name="Wahlund T.M."/>
            <person name="Williams B."/>
            <person name="Wilson W."/>
            <person name="Wolfe G."/>
            <person name="Wurch L.L."/>
        </authorList>
    </citation>
    <scope>NUCLEOTIDE SEQUENCE</scope>
</reference>
<sequence>MRDVGTPRPASHCGTPKPGRPPAARGEWGGMAVSVGNVKLADGAWDICFSLVVNNMVRGAYGAALLMAEYHQYLSARPDELLRLARGAEAPGAEAPGAEAPGAEASHAAGGGAAAAAAAAARGDSPSPAAAVAPRACAVTNPLTSRSDLEAVAAESPGDFHGRVGASRLHWLDGQSGAWLSLDEEAGSWRGWDAASGAPAAPRGPEWRPWSAALDESAAPCYDWFVGGRTSAAFNEVDRHVLSGHGNQAAAVAYGVACSSVPSSDRTTDLERARKSITYSELLLRSTAAARVLRDVGVGTGDRLVLHLPNGLAQLVWLQAAKRVGAVYACLPTTLSTKAPPQHRALADRVADLKASLVITASSLSPTLAGVKLKAIALRAVCDYVPAGAAASAVREELPALSAGEELPVDEVLGALAHSLAHERVVETRELATTLETLLSMRASLRSRAGALAAALVDAATARHAAAHHTTGGRPRILVVSSGTAAGAASSAASAAASAASAASAAATPCATPPRADSVGEALNQQTERGRGGLLSGVLSAAGASSVAELLGWGGAEIASALWRSAAPVALTGREPMCVMYTSGTSGYKPRGLVYDHAGLSCGAVLTMETVLDVRRGSDVVLAYAVAGALGCRCTTVLGPWDELAPSTLSAVMAHARVTGFIASASVLKRALGRGERGREPGAAHLRVGVSCGAPLSAAAPTSRCEPLSATAHELAMESLASHYINAYWATEHGVMVLAPTYGNAEQPVRADARMRELPWVDAAVWVPDAPASQGGEGGGRASQRVAACDDAAGSLAGAPLREVGSSALLRPWGASAPGASFHTASQDGSETGVLVCRRPWPAMARTVWGRVDELGTAGWRGDHELYARAYWPEYLVDGERERAFSLGDLAQRWGDGSVSVIGRHHELMLSSGTDHERSPGRKAAAGAGRVCVCEVENTLLKQRAVLDCLVVVVPVGPEAGELPRTRSEGGRRGAGAPAEMAPVACLVLQEGCALNEELVAALKKLVHEAHGEHCVPTDLIPIGAIPRTHNSKPMRQVVGQLFAGNFGGDVAEISNPECLTELGATIADWRAMRASPVLDELP</sequence>